<dbReference type="InterPro" id="IPR009441">
    <property type="entry name" value="P40_nucleoprot_BD-vir"/>
</dbReference>
<dbReference type="GO" id="GO:0019013">
    <property type="term" value="C:viral nucleocapsid"/>
    <property type="evidence" value="ECO:0007669"/>
    <property type="project" value="UniProtKB-KW"/>
</dbReference>
<organism evidence="1">
    <name type="scientific">Soybean cyst nematode nyami-like virus</name>
    <dbReference type="NCBI Taxonomy" id="2107712"/>
    <lineage>
        <taxon>Viruses</taxon>
        <taxon>Riboviria</taxon>
        <taxon>Orthornavirae</taxon>
        <taxon>Negarnaviricota</taxon>
        <taxon>Haploviricotina</taxon>
        <taxon>Monjiviricetes</taxon>
        <taxon>Mononegavirales</taxon>
        <taxon>Nyamiviridae</taxon>
    </lineage>
</organism>
<accession>A0A2P1CXV5</accession>
<dbReference type="InterPro" id="IPR015970">
    <property type="entry name" value="P40_nucleoprot_sub2_BD-vir"/>
</dbReference>
<dbReference type="Pfam" id="PF06407">
    <property type="entry name" value="BDV_P40"/>
    <property type="match status" value="1"/>
</dbReference>
<evidence type="ECO:0000313" key="1">
    <source>
        <dbReference type="EMBL" id="AVK42871.1"/>
    </source>
</evidence>
<dbReference type="SUPFAM" id="SSF101399">
    <property type="entry name" value="P40 nucleoprotein"/>
    <property type="match status" value="1"/>
</dbReference>
<reference evidence="1" key="1">
    <citation type="submission" date="2017-11" db="EMBL/GenBank/DDBJ databases">
        <title>Novel RNA viruses within plant parasitic cyst nematodes.</title>
        <authorList>
            <person name="Ruark C.L."/>
            <person name="Gardner M."/>
            <person name="Mitchum M.G."/>
            <person name="Davis E.L."/>
            <person name="Sit T.L."/>
        </authorList>
    </citation>
    <scope>NUCLEOTIDE SEQUENCE</scope>
    <source>
        <strain evidence="1">6232814-16N</strain>
    </source>
</reference>
<keyword evidence="1" id="KW-0543">Viral nucleoprotein</keyword>
<dbReference type="Gene3D" id="1.10.3050.10">
    <property type="entry name" value="borna disease virus nucleoprotein, domain 2"/>
    <property type="match status" value="1"/>
</dbReference>
<dbReference type="InterPro" id="IPR036260">
    <property type="entry name" value="P40_nucleoprot_sf_BD-vir"/>
</dbReference>
<name>A0A2P1CXV5_9MONO</name>
<keyword evidence="1" id="KW-0946">Virion</keyword>
<protein>
    <submittedName>
        <fullName evidence="1">Nucleoprotein</fullName>
    </submittedName>
</protein>
<sequence>MASPLFPDVSNVAIDDSAALYSPKAIPLLKDRAALKKQVVWMMDNRLDATATAASNKLLERSLESGEFMIWTLCAYFPTIHNIALADTDNFEPADTIANHLATAGGLPAKDANQVTETAEVRLISLFIAFACLGKSNTTRAAGATPAVRFIENEALGRRFKAMVAGKRLPSETNGVAVCHALPMGALDNGQRMIWANDTIAKTAIGWILTANPSSEADKALIQQMKMIYGGAEMTFAKTVTDFLQQCNNSLLIMPLVVEEAETMLQVMEELKTKHNNHHLHLRLLHHLDADRLAPNAFPYLSGAVTFWINKRNALLTSGTTATVQQATLNIRTNGYAQDEMQAAYSTPLPHGAKTGYSSATFPARFQKATGLQQPTTPQASTSSVGGGVTATNIPPQMVPFLRNLGINIP</sequence>
<dbReference type="EMBL" id="MG550267">
    <property type="protein sequence ID" value="AVK42871.1"/>
    <property type="molecule type" value="Viral_cRNA"/>
</dbReference>
<proteinExistence type="predicted"/>